<dbReference type="Proteomes" id="UP000007148">
    <property type="component" value="Unassembled WGS sequence"/>
</dbReference>
<dbReference type="EMBL" id="CAFZ01000066">
    <property type="protein sequence ID" value="CCA69889.1"/>
    <property type="molecule type" value="Genomic_DNA"/>
</dbReference>
<dbReference type="STRING" id="1109443.G4TF04"/>
<evidence type="ECO:0000313" key="3">
    <source>
        <dbReference type="Proteomes" id="UP000007148"/>
    </source>
</evidence>
<dbReference type="AlphaFoldDB" id="G4TF04"/>
<dbReference type="eggNOG" id="ENOG502SMK7">
    <property type="taxonomic scope" value="Eukaryota"/>
</dbReference>
<keyword evidence="1" id="KW-0812">Transmembrane</keyword>
<keyword evidence="1" id="KW-1133">Transmembrane helix</keyword>
<keyword evidence="1" id="KW-0472">Membrane</keyword>
<dbReference type="InParanoid" id="G4TF04"/>
<sequence length="478" mass="54297">MLQHVRFSRRLWILAAWTVAGFFCFRFFSINTQNELTNEKQVPTEKAPDTDHSGRHHAHEHSVLWNDAATILETCSLAHIPGFTMLQNVYSINGTLILVSDNGSSLPIPKHVISAWAKVPERRIYLAEEPTHHRIRVVDRATAIRLLGLSARRLHGTTWLFNEPLAYADDSAVLKALRTHYMQESRTGSGPSYLPPRRLLFPHIPIKQQHALPGLSTTPRSIFPSIGIGFKEDWYDYASHDRPIVFDTLVLLDSAATFRNPRILQQPDHSLLRLEVLSPLLAFTPLSNTWWAPWRKRLAEMIGFMESKSNRLIISYVFSSSDHHGKLDSTTHDSLINAAKALEQSHDLVFHVVDTASTNFIDRLRLALSTSIMFGPTGRSLMDVMWMPVAKRATVIELFPDDYLTAKQYHVSKVVGINYQAWRGSRIIEMPSITNETYSELLKSTLQRSVDIEKALRDPIKLDIDKFVQHLVACVEAG</sequence>
<feature type="transmembrane region" description="Helical" evidence="1">
    <location>
        <begin position="12"/>
        <end position="30"/>
    </location>
</feature>
<protein>
    <submittedName>
        <fullName evidence="2">Uncharacterized protein</fullName>
    </submittedName>
</protein>
<accession>G4TF04</accession>
<reference evidence="2 3" key="1">
    <citation type="journal article" date="2011" name="PLoS Pathog.">
        <title>Endophytic Life Strategies Decoded by Genome and Transcriptome Analyses of the Mutualistic Root Symbiont Piriformospora indica.</title>
        <authorList>
            <person name="Zuccaro A."/>
            <person name="Lahrmann U."/>
            <person name="Guldener U."/>
            <person name="Langen G."/>
            <person name="Pfiffi S."/>
            <person name="Biedenkopf D."/>
            <person name="Wong P."/>
            <person name="Samans B."/>
            <person name="Grimm C."/>
            <person name="Basiewicz M."/>
            <person name="Murat C."/>
            <person name="Martin F."/>
            <person name="Kogel K.H."/>
        </authorList>
    </citation>
    <scope>NUCLEOTIDE SEQUENCE [LARGE SCALE GENOMIC DNA]</scope>
    <source>
        <strain evidence="2 3">DSM 11827</strain>
    </source>
</reference>
<proteinExistence type="predicted"/>
<keyword evidence="3" id="KW-1185">Reference proteome</keyword>
<name>G4TF04_SERID</name>
<dbReference type="OrthoDB" id="529273at2759"/>
<evidence type="ECO:0000313" key="2">
    <source>
        <dbReference type="EMBL" id="CCA69889.1"/>
    </source>
</evidence>
<evidence type="ECO:0000256" key="1">
    <source>
        <dbReference type="SAM" id="Phobius"/>
    </source>
</evidence>
<comment type="caution">
    <text evidence="2">The sequence shown here is derived from an EMBL/GenBank/DDBJ whole genome shotgun (WGS) entry which is preliminary data.</text>
</comment>
<dbReference type="HOGENOM" id="CLU_571218_0_0_1"/>
<organism evidence="2 3">
    <name type="scientific">Serendipita indica (strain DSM 11827)</name>
    <name type="common">Root endophyte fungus</name>
    <name type="synonym">Piriformospora indica</name>
    <dbReference type="NCBI Taxonomy" id="1109443"/>
    <lineage>
        <taxon>Eukaryota</taxon>
        <taxon>Fungi</taxon>
        <taxon>Dikarya</taxon>
        <taxon>Basidiomycota</taxon>
        <taxon>Agaricomycotina</taxon>
        <taxon>Agaricomycetes</taxon>
        <taxon>Sebacinales</taxon>
        <taxon>Serendipitaceae</taxon>
        <taxon>Serendipita</taxon>
    </lineage>
</organism>
<gene>
    <name evidence="2" type="ORF">PIIN_03828</name>
</gene>